<dbReference type="SUPFAM" id="SSF52317">
    <property type="entry name" value="Class I glutamine amidotransferase-like"/>
    <property type="match status" value="1"/>
</dbReference>
<dbReference type="PIRSF" id="PIRSF000495">
    <property type="entry name" value="Amidotransf_hisH"/>
    <property type="match status" value="1"/>
</dbReference>
<dbReference type="PANTHER" id="PTHR42701">
    <property type="entry name" value="IMIDAZOLE GLYCEROL PHOSPHATE SYNTHASE SUBUNIT HISH"/>
    <property type="match status" value="1"/>
</dbReference>
<keyword evidence="6 10" id="KW-0368">Histidine biosynthesis</keyword>
<evidence type="ECO:0000259" key="12">
    <source>
        <dbReference type="Pfam" id="PF00117"/>
    </source>
</evidence>
<reference evidence="13" key="1">
    <citation type="submission" date="2023-03" db="EMBL/GenBank/DDBJ databases">
        <authorList>
            <person name="Shen W."/>
            <person name="Cai J."/>
        </authorList>
    </citation>
    <scope>NUCLEOTIDE SEQUENCE</scope>
    <source>
        <strain evidence="13">B226-2</strain>
    </source>
</reference>
<accession>A0AAW8TYI5</accession>
<evidence type="ECO:0000256" key="2">
    <source>
        <dbReference type="ARBA" id="ARBA00011152"/>
    </source>
</evidence>
<comment type="pathway">
    <text evidence="1 10">Amino-acid biosynthesis; L-histidine biosynthesis; L-histidine from 5-phospho-alpha-D-ribose 1-diphosphate: step 5/9.</text>
</comment>
<evidence type="ECO:0000256" key="11">
    <source>
        <dbReference type="PIRSR" id="PIRSR000495-1"/>
    </source>
</evidence>
<comment type="function">
    <text evidence="10">IGPS catalyzes the conversion of PRFAR and glutamine to IGP, AICAR and glutamate. The HisH subunit catalyzes the hydrolysis of glutamine to glutamate and ammonia as part of the synthesis of IGP and AICAR. The resulting ammonia molecule is channeled to the active site of HisF.</text>
</comment>
<comment type="caution">
    <text evidence="13">The sequence shown here is derived from an EMBL/GenBank/DDBJ whole genome shotgun (WGS) entry which is preliminary data.</text>
</comment>
<evidence type="ECO:0000256" key="8">
    <source>
        <dbReference type="ARBA" id="ARBA00047838"/>
    </source>
</evidence>
<dbReference type="InterPro" id="IPR017926">
    <property type="entry name" value="GATASE"/>
</dbReference>
<keyword evidence="5 10" id="KW-0315">Glutamine amidotransferase</keyword>
<dbReference type="InterPro" id="IPR029062">
    <property type="entry name" value="Class_I_gatase-like"/>
</dbReference>
<comment type="subcellular location">
    <subcellularLocation>
        <location evidence="10">Cytoplasm</location>
    </subcellularLocation>
</comment>
<evidence type="ECO:0000313" key="14">
    <source>
        <dbReference type="Proteomes" id="UP001256711"/>
    </source>
</evidence>
<dbReference type="HAMAP" id="MF_00278">
    <property type="entry name" value="HisH"/>
    <property type="match status" value="1"/>
</dbReference>
<evidence type="ECO:0000256" key="10">
    <source>
        <dbReference type="HAMAP-Rule" id="MF_00278"/>
    </source>
</evidence>
<dbReference type="Proteomes" id="UP001256711">
    <property type="component" value="Unassembled WGS sequence"/>
</dbReference>
<dbReference type="GO" id="GO:0000105">
    <property type="term" value="P:L-histidine biosynthetic process"/>
    <property type="evidence" value="ECO:0007669"/>
    <property type="project" value="UniProtKB-UniRule"/>
</dbReference>
<proteinExistence type="inferred from homology"/>
<organism evidence="13 14">
    <name type="scientific">Enterococcus asini</name>
    <dbReference type="NCBI Taxonomy" id="57732"/>
    <lineage>
        <taxon>Bacteria</taxon>
        <taxon>Bacillati</taxon>
        <taxon>Bacillota</taxon>
        <taxon>Bacilli</taxon>
        <taxon>Lactobacillales</taxon>
        <taxon>Enterococcaceae</taxon>
        <taxon>Enterococcus</taxon>
    </lineage>
</organism>
<evidence type="ECO:0000256" key="5">
    <source>
        <dbReference type="ARBA" id="ARBA00022962"/>
    </source>
</evidence>
<evidence type="ECO:0000256" key="6">
    <source>
        <dbReference type="ARBA" id="ARBA00023102"/>
    </source>
</evidence>
<dbReference type="EC" id="4.3.2.10" evidence="10"/>
<evidence type="ECO:0000256" key="3">
    <source>
        <dbReference type="ARBA" id="ARBA00022605"/>
    </source>
</evidence>
<sequence length="207" mass="22181">MIAIVDYGVGNLFSLSSSLKTLGIESELTADPTRLQQADQVILPGVGAFGDAMKKLQATGLDQAVKQLAASGKPLLGICLGMQLLFDSSEEFGQQAGLGLIPGRVVSLKEAFEQKGIDLKVPHIGWNPITIKQTSPLLKNIQEQDQFYYVHSFYATDCESHLVATSEYGVSVPGIVAKDNVYGTQFHPEKSGKVGLALLQAFAEVQA</sequence>
<dbReference type="PROSITE" id="PS51274">
    <property type="entry name" value="GATASE_COBBQ"/>
    <property type="match status" value="1"/>
</dbReference>
<feature type="active site" description="Nucleophile" evidence="10 11">
    <location>
        <position position="79"/>
    </location>
</feature>
<evidence type="ECO:0000256" key="4">
    <source>
        <dbReference type="ARBA" id="ARBA00022801"/>
    </source>
</evidence>
<dbReference type="GO" id="GO:0004359">
    <property type="term" value="F:glutaminase activity"/>
    <property type="evidence" value="ECO:0007669"/>
    <property type="project" value="UniProtKB-EC"/>
</dbReference>
<dbReference type="RefSeq" id="WP_270598474.1">
    <property type="nucleotide sequence ID" value="NZ_JAQESC010000009.1"/>
</dbReference>
<keyword evidence="4 10" id="KW-0378">Hydrolase</keyword>
<keyword evidence="10" id="KW-0963">Cytoplasm</keyword>
<dbReference type="Gene3D" id="3.40.50.880">
    <property type="match status" value="1"/>
</dbReference>
<comment type="catalytic activity">
    <reaction evidence="8 10">
        <text>5-[(5-phospho-1-deoxy-D-ribulos-1-ylimino)methylamino]-1-(5-phospho-beta-D-ribosyl)imidazole-4-carboxamide + L-glutamine = D-erythro-1-(imidazol-4-yl)glycerol 3-phosphate + 5-amino-1-(5-phospho-beta-D-ribosyl)imidazole-4-carboxamide + L-glutamate + H(+)</text>
        <dbReference type="Rhea" id="RHEA:24793"/>
        <dbReference type="ChEBI" id="CHEBI:15378"/>
        <dbReference type="ChEBI" id="CHEBI:29985"/>
        <dbReference type="ChEBI" id="CHEBI:58278"/>
        <dbReference type="ChEBI" id="CHEBI:58359"/>
        <dbReference type="ChEBI" id="CHEBI:58475"/>
        <dbReference type="ChEBI" id="CHEBI:58525"/>
        <dbReference type="EC" id="4.3.2.10"/>
    </reaction>
</comment>
<dbReference type="InterPro" id="IPR010139">
    <property type="entry name" value="Imidazole-glycPsynth_HisH"/>
</dbReference>
<dbReference type="NCBIfam" id="TIGR01855">
    <property type="entry name" value="IMP_synth_hisH"/>
    <property type="match status" value="1"/>
</dbReference>
<comment type="subunit">
    <text evidence="2 10">Heterodimer of HisH and HisF.</text>
</comment>
<feature type="domain" description="Glutamine amidotransferase" evidence="12">
    <location>
        <begin position="4"/>
        <end position="195"/>
    </location>
</feature>
<keyword evidence="3 10" id="KW-0028">Amino-acid biosynthesis</keyword>
<dbReference type="GO" id="GO:0016829">
    <property type="term" value="F:lyase activity"/>
    <property type="evidence" value="ECO:0007669"/>
    <property type="project" value="UniProtKB-KW"/>
</dbReference>
<dbReference type="PANTHER" id="PTHR42701:SF1">
    <property type="entry name" value="IMIDAZOLE GLYCEROL PHOSPHATE SYNTHASE SUBUNIT HISH"/>
    <property type="match status" value="1"/>
</dbReference>
<keyword evidence="7 10" id="KW-0456">Lyase</keyword>
<dbReference type="GO" id="GO:0005737">
    <property type="term" value="C:cytoplasm"/>
    <property type="evidence" value="ECO:0007669"/>
    <property type="project" value="UniProtKB-SubCell"/>
</dbReference>
<dbReference type="PROSITE" id="PS51273">
    <property type="entry name" value="GATASE_TYPE_1"/>
    <property type="match status" value="1"/>
</dbReference>
<evidence type="ECO:0000256" key="1">
    <source>
        <dbReference type="ARBA" id="ARBA00005091"/>
    </source>
</evidence>
<dbReference type="CDD" id="cd01748">
    <property type="entry name" value="GATase1_IGP_Synthase"/>
    <property type="match status" value="1"/>
</dbReference>
<evidence type="ECO:0000256" key="7">
    <source>
        <dbReference type="ARBA" id="ARBA00023239"/>
    </source>
</evidence>
<dbReference type="GO" id="GO:0000107">
    <property type="term" value="F:imidazoleglycerol-phosphate synthase activity"/>
    <property type="evidence" value="ECO:0007669"/>
    <property type="project" value="UniProtKB-UniRule"/>
</dbReference>
<dbReference type="EC" id="3.5.1.2" evidence="10"/>
<comment type="catalytic activity">
    <reaction evidence="9 10">
        <text>L-glutamine + H2O = L-glutamate + NH4(+)</text>
        <dbReference type="Rhea" id="RHEA:15889"/>
        <dbReference type="ChEBI" id="CHEBI:15377"/>
        <dbReference type="ChEBI" id="CHEBI:28938"/>
        <dbReference type="ChEBI" id="CHEBI:29985"/>
        <dbReference type="ChEBI" id="CHEBI:58359"/>
        <dbReference type="EC" id="3.5.1.2"/>
    </reaction>
</comment>
<name>A0AAW8TYI5_9ENTE</name>
<dbReference type="AlphaFoldDB" id="A0AAW8TYI5"/>
<feature type="active site" evidence="10 11">
    <location>
        <position position="187"/>
    </location>
</feature>
<evidence type="ECO:0000256" key="9">
    <source>
        <dbReference type="ARBA" id="ARBA00049534"/>
    </source>
</evidence>
<gene>
    <name evidence="10 13" type="primary">hisH</name>
    <name evidence="13" type="ORF">P7H43_12530</name>
</gene>
<protein>
    <recommendedName>
        <fullName evidence="10">Imidazole glycerol phosphate synthase subunit HisH</fullName>
        <ecNumber evidence="10">4.3.2.10</ecNumber>
    </recommendedName>
    <alternativeName>
        <fullName evidence="10">IGP synthase glutaminase subunit</fullName>
        <ecNumber evidence="10">3.5.1.2</ecNumber>
    </alternativeName>
    <alternativeName>
        <fullName evidence="10">IGP synthase subunit HisH</fullName>
    </alternativeName>
    <alternativeName>
        <fullName evidence="10">ImGP synthase subunit HisH</fullName>
        <shortName evidence="10">IGPS subunit HisH</shortName>
    </alternativeName>
</protein>
<feature type="active site" evidence="10 11">
    <location>
        <position position="189"/>
    </location>
</feature>
<dbReference type="EMBL" id="JARQBJ010000006">
    <property type="protein sequence ID" value="MDT2811308.1"/>
    <property type="molecule type" value="Genomic_DNA"/>
</dbReference>
<evidence type="ECO:0000313" key="13">
    <source>
        <dbReference type="EMBL" id="MDT2811308.1"/>
    </source>
</evidence>
<dbReference type="Pfam" id="PF00117">
    <property type="entry name" value="GATase"/>
    <property type="match status" value="1"/>
</dbReference>